<comment type="caution">
    <text evidence="1">The sequence shown here is derived from an EMBL/GenBank/DDBJ whole genome shotgun (WGS) entry which is preliminary data.</text>
</comment>
<dbReference type="AlphaFoldDB" id="A0A5B7GN31"/>
<gene>
    <name evidence="1" type="ORF">E2C01_051946</name>
</gene>
<sequence>MVVGLVHIKRTITSLRQSLLPPGLCATLGSGRHYLYNAAHVTLKERGKCNPLCRVMCADPGGAEGEMKVSAVRRLVITNSRRCVIFSTALLVLRGIAYSGDRCLFTRALPRSGHEVRARLCTEGLGA</sequence>
<keyword evidence="2" id="KW-1185">Reference proteome</keyword>
<accession>A0A5B7GN31</accession>
<reference evidence="1 2" key="1">
    <citation type="submission" date="2019-05" db="EMBL/GenBank/DDBJ databases">
        <title>Another draft genome of Portunus trituberculatus and its Hox gene families provides insights of decapod evolution.</title>
        <authorList>
            <person name="Jeong J.-H."/>
            <person name="Song I."/>
            <person name="Kim S."/>
            <person name="Choi T."/>
            <person name="Kim D."/>
            <person name="Ryu S."/>
            <person name="Kim W."/>
        </authorList>
    </citation>
    <scope>NUCLEOTIDE SEQUENCE [LARGE SCALE GENOMIC DNA]</scope>
    <source>
        <tissue evidence="1">Muscle</tissue>
    </source>
</reference>
<name>A0A5B7GN31_PORTR</name>
<evidence type="ECO:0000313" key="1">
    <source>
        <dbReference type="EMBL" id="MPC57954.1"/>
    </source>
</evidence>
<organism evidence="1 2">
    <name type="scientific">Portunus trituberculatus</name>
    <name type="common">Swimming crab</name>
    <name type="synonym">Neptunus trituberculatus</name>
    <dbReference type="NCBI Taxonomy" id="210409"/>
    <lineage>
        <taxon>Eukaryota</taxon>
        <taxon>Metazoa</taxon>
        <taxon>Ecdysozoa</taxon>
        <taxon>Arthropoda</taxon>
        <taxon>Crustacea</taxon>
        <taxon>Multicrustacea</taxon>
        <taxon>Malacostraca</taxon>
        <taxon>Eumalacostraca</taxon>
        <taxon>Eucarida</taxon>
        <taxon>Decapoda</taxon>
        <taxon>Pleocyemata</taxon>
        <taxon>Brachyura</taxon>
        <taxon>Eubrachyura</taxon>
        <taxon>Portunoidea</taxon>
        <taxon>Portunidae</taxon>
        <taxon>Portuninae</taxon>
        <taxon>Portunus</taxon>
    </lineage>
</organism>
<evidence type="ECO:0000313" key="2">
    <source>
        <dbReference type="Proteomes" id="UP000324222"/>
    </source>
</evidence>
<proteinExistence type="predicted"/>
<dbReference type="EMBL" id="VSRR010015225">
    <property type="protein sequence ID" value="MPC57954.1"/>
    <property type="molecule type" value="Genomic_DNA"/>
</dbReference>
<protein>
    <submittedName>
        <fullName evidence="1">Uncharacterized protein</fullName>
    </submittedName>
</protein>
<dbReference type="Proteomes" id="UP000324222">
    <property type="component" value="Unassembled WGS sequence"/>
</dbReference>